<sequence>MKTNPISSNAEDLLIISQIRLFGDTAAFGALVKKYQSPLRRYLYHLTGGDRATADDLSQETLIKAYTSLGEFKGLGGFRGWLFRIAYRRFLDSLRTQRSSAEIAEHNAGRVEPEVQMLEQTLAPLTDTERNLIILSCIEECSHSEIAKITSIPLGTIKSTIARAKEKLKKHLKEDGKDF</sequence>
<evidence type="ECO:0000256" key="1">
    <source>
        <dbReference type="ARBA" id="ARBA00010641"/>
    </source>
</evidence>
<dbReference type="Gene3D" id="1.10.1740.10">
    <property type="match status" value="1"/>
</dbReference>
<dbReference type="InterPro" id="IPR007627">
    <property type="entry name" value="RNA_pol_sigma70_r2"/>
</dbReference>
<dbReference type="EMBL" id="HG934468">
    <property type="protein sequence ID" value="CDN32263.1"/>
    <property type="molecule type" value="Genomic_DNA"/>
</dbReference>
<evidence type="ECO:0000256" key="4">
    <source>
        <dbReference type="ARBA" id="ARBA00023163"/>
    </source>
</evidence>
<dbReference type="InterPro" id="IPR014284">
    <property type="entry name" value="RNA_pol_sigma-70_dom"/>
</dbReference>
<dbReference type="GO" id="GO:0006352">
    <property type="term" value="P:DNA-templated transcription initiation"/>
    <property type="evidence" value="ECO:0007669"/>
    <property type="project" value="InterPro"/>
</dbReference>
<evidence type="ECO:0000256" key="3">
    <source>
        <dbReference type="ARBA" id="ARBA00023082"/>
    </source>
</evidence>
<dbReference type="InterPro" id="IPR036388">
    <property type="entry name" value="WH-like_DNA-bd_sf"/>
</dbReference>
<dbReference type="Pfam" id="PF04542">
    <property type="entry name" value="Sigma70_r2"/>
    <property type="match status" value="1"/>
</dbReference>
<dbReference type="CDD" id="cd06171">
    <property type="entry name" value="Sigma70_r4"/>
    <property type="match status" value="1"/>
</dbReference>
<organism evidence="7 8">
    <name type="scientific">Mucinivorans hirudinis</name>
    <dbReference type="NCBI Taxonomy" id="1433126"/>
    <lineage>
        <taxon>Bacteria</taxon>
        <taxon>Pseudomonadati</taxon>
        <taxon>Bacteroidota</taxon>
        <taxon>Bacteroidia</taxon>
        <taxon>Bacteroidales</taxon>
        <taxon>Rikenellaceae</taxon>
        <taxon>Mucinivorans</taxon>
    </lineage>
</organism>
<dbReference type="PANTHER" id="PTHR43133">
    <property type="entry name" value="RNA POLYMERASE ECF-TYPE SIGMA FACTO"/>
    <property type="match status" value="1"/>
</dbReference>
<dbReference type="NCBIfam" id="TIGR02937">
    <property type="entry name" value="sigma70-ECF"/>
    <property type="match status" value="1"/>
</dbReference>
<dbReference type="Pfam" id="PF08281">
    <property type="entry name" value="Sigma70_r4_2"/>
    <property type="match status" value="1"/>
</dbReference>
<dbReference type="Gene3D" id="1.10.10.10">
    <property type="entry name" value="Winged helix-like DNA-binding domain superfamily/Winged helix DNA-binding domain"/>
    <property type="match status" value="1"/>
</dbReference>
<dbReference type="InterPro" id="IPR013249">
    <property type="entry name" value="RNA_pol_sigma70_r4_t2"/>
</dbReference>
<dbReference type="AlphaFoldDB" id="A0A060RDI6"/>
<evidence type="ECO:0000313" key="8">
    <source>
        <dbReference type="Proteomes" id="UP000027616"/>
    </source>
</evidence>
<evidence type="ECO:0000259" key="6">
    <source>
        <dbReference type="Pfam" id="PF08281"/>
    </source>
</evidence>
<dbReference type="Proteomes" id="UP000027616">
    <property type="component" value="Chromosome I"/>
</dbReference>
<comment type="similarity">
    <text evidence="1">Belongs to the sigma-70 factor family. ECF subfamily.</text>
</comment>
<evidence type="ECO:0000313" key="7">
    <source>
        <dbReference type="EMBL" id="CDN32263.1"/>
    </source>
</evidence>
<dbReference type="GO" id="GO:0016987">
    <property type="term" value="F:sigma factor activity"/>
    <property type="evidence" value="ECO:0007669"/>
    <property type="project" value="UniProtKB-KW"/>
</dbReference>
<dbReference type="KEGG" id="rbc:BN938_2191"/>
<dbReference type="GO" id="GO:0003677">
    <property type="term" value="F:DNA binding"/>
    <property type="evidence" value="ECO:0007669"/>
    <property type="project" value="InterPro"/>
</dbReference>
<reference evidence="7 8" key="1">
    <citation type="journal article" date="2015" name="Genome Announc.">
        <title>Complete Genome Sequence of the Novel Leech Symbiont Mucinivorans hirudinis M3T.</title>
        <authorList>
            <person name="Nelson M.C."/>
            <person name="Bomar L."/>
            <person name="Graf J."/>
        </authorList>
    </citation>
    <scope>NUCLEOTIDE SEQUENCE [LARGE SCALE GENOMIC DNA]</scope>
    <source>
        <strain evidence="8">M3</strain>
    </source>
</reference>
<dbReference type="SUPFAM" id="SSF88946">
    <property type="entry name" value="Sigma2 domain of RNA polymerase sigma factors"/>
    <property type="match status" value="1"/>
</dbReference>
<feature type="domain" description="RNA polymerase sigma factor 70 region 4 type 2" evidence="6">
    <location>
        <begin position="117"/>
        <end position="168"/>
    </location>
</feature>
<proteinExistence type="inferred from homology"/>
<dbReference type="STRING" id="1433126.BN938_2191"/>
<feature type="domain" description="RNA polymerase sigma-70 region 2" evidence="5">
    <location>
        <begin position="31"/>
        <end position="98"/>
    </location>
</feature>
<evidence type="ECO:0000256" key="2">
    <source>
        <dbReference type="ARBA" id="ARBA00023015"/>
    </source>
</evidence>
<dbReference type="InterPro" id="IPR039425">
    <property type="entry name" value="RNA_pol_sigma-70-like"/>
</dbReference>
<keyword evidence="8" id="KW-1185">Reference proteome</keyword>
<dbReference type="InterPro" id="IPR013324">
    <property type="entry name" value="RNA_pol_sigma_r3/r4-like"/>
</dbReference>
<keyword evidence="4" id="KW-0804">Transcription</keyword>
<name>A0A060RDI6_9BACT</name>
<dbReference type="SUPFAM" id="SSF88659">
    <property type="entry name" value="Sigma3 and sigma4 domains of RNA polymerase sigma factors"/>
    <property type="match status" value="1"/>
</dbReference>
<keyword evidence="2" id="KW-0805">Transcription regulation</keyword>
<dbReference type="PANTHER" id="PTHR43133:SF51">
    <property type="entry name" value="RNA POLYMERASE SIGMA FACTOR"/>
    <property type="match status" value="1"/>
</dbReference>
<dbReference type="eggNOG" id="COG1595">
    <property type="taxonomic scope" value="Bacteria"/>
</dbReference>
<dbReference type="HOGENOM" id="CLU_047691_3_0_10"/>
<protein>
    <submittedName>
        <fullName evidence="7">RNA polymerase sigma factor RpoE</fullName>
    </submittedName>
</protein>
<accession>A0A060RDI6</accession>
<keyword evidence="3" id="KW-0731">Sigma factor</keyword>
<evidence type="ECO:0000259" key="5">
    <source>
        <dbReference type="Pfam" id="PF04542"/>
    </source>
</evidence>
<gene>
    <name evidence="7" type="ORF">BN938_2191</name>
</gene>
<dbReference type="InterPro" id="IPR013325">
    <property type="entry name" value="RNA_pol_sigma_r2"/>
</dbReference>